<gene>
    <name evidence="3" type="ORF">FJT64_004621</name>
</gene>
<reference evidence="3 4" key="1">
    <citation type="submission" date="2019-07" db="EMBL/GenBank/DDBJ databases">
        <title>Draft genome assembly of a fouling barnacle, Amphibalanus amphitrite (Darwin, 1854): The first reference genome for Thecostraca.</title>
        <authorList>
            <person name="Kim W."/>
        </authorList>
    </citation>
    <scope>NUCLEOTIDE SEQUENCE [LARGE SCALE GENOMIC DNA]</scope>
    <source>
        <strain evidence="3">SNU_AA5</strain>
        <tissue evidence="3">Soma without cirri and trophi</tissue>
    </source>
</reference>
<dbReference type="Pfam" id="PF17064">
    <property type="entry name" value="QVR"/>
    <property type="match status" value="1"/>
</dbReference>
<dbReference type="Proteomes" id="UP000440578">
    <property type="component" value="Unassembled WGS sequence"/>
</dbReference>
<dbReference type="EMBL" id="VIIS01001451">
    <property type="protein sequence ID" value="KAF0298001.1"/>
    <property type="molecule type" value="Genomic_DNA"/>
</dbReference>
<dbReference type="AlphaFoldDB" id="A0A6A4W7X8"/>
<sequence length="115" mass="12593">MHRCYECTTKNHTACEYELDPARAKAAGFIKTCPEPKEKGMRALCRTTHQTVLEEVRIIRGCGFANDTKECSGSRNSEVIVNSCQCFTDLCNSVGVTQLAPAALLAAFVLRAALH</sequence>
<organism evidence="3 4">
    <name type="scientific">Amphibalanus amphitrite</name>
    <name type="common">Striped barnacle</name>
    <name type="synonym">Balanus amphitrite</name>
    <dbReference type="NCBI Taxonomy" id="1232801"/>
    <lineage>
        <taxon>Eukaryota</taxon>
        <taxon>Metazoa</taxon>
        <taxon>Ecdysozoa</taxon>
        <taxon>Arthropoda</taxon>
        <taxon>Crustacea</taxon>
        <taxon>Multicrustacea</taxon>
        <taxon>Cirripedia</taxon>
        <taxon>Thoracica</taxon>
        <taxon>Thoracicalcarea</taxon>
        <taxon>Balanomorpha</taxon>
        <taxon>Balanoidea</taxon>
        <taxon>Balanidae</taxon>
        <taxon>Amphibalaninae</taxon>
        <taxon>Amphibalanus</taxon>
    </lineage>
</organism>
<evidence type="ECO:0000313" key="4">
    <source>
        <dbReference type="Proteomes" id="UP000440578"/>
    </source>
</evidence>
<dbReference type="GO" id="GO:0030431">
    <property type="term" value="P:sleep"/>
    <property type="evidence" value="ECO:0007669"/>
    <property type="project" value="InterPro"/>
</dbReference>
<dbReference type="PANTHER" id="PTHR33562:SF2">
    <property type="entry name" value="PROTEIN QUIVER"/>
    <property type="match status" value="1"/>
</dbReference>
<accession>A0A6A4W7X8</accession>
<keyword evidence="2" id="KW-0325">Glycoprotein</keyword>
<comment type="caution">
    <text evidence="3">The sequence shown here is derived from an EMBL/GenBank/DDBJ whole genome shotgun (WGS) entry which is preliminary data.</text>
</comment>
<keyword evidence="1" id="KW-0732">Signal</keyword>
<evidence type="ECO:0000256" key="2">
    <source>
        <dbReference type="ARBA" id="ARBA00023180"/>
    </source>
</evidence>
<dbReference type="PANTHER" id="PTHR33562">
    <property type="entry name" value="ATILLA, ISOFORM B-RELATED-RELATED"/>
    <property type="match status" value="1"/>
</dbReference>
<keyword evidence="4" id="KW-1185">Reference proteome</keyword>
<proteinExistence type="predicted"/>
<dbReference type="InterPro" id="IPR045860">
    <property type="entry name" value="Snake_toxin-like_sf"/>
</dbReference>
<dbReference type="GO" id="GO:0032222">
    <property type="term" value="P:regulation of synaptic transmission, cholinergic"/>
    <property type="evidence" value="ECO:0007669"/>
    <property type="project" value="InterPro"/>
</dbReference>
<dbReference type="InterPro" id="IPR050975">
    <property type="entry name" value="Sleep_regulator"/>
</dbReference>
<dbReference type="InterPro" id="IPR031424">
    <property type="entry name" value="QVR-like"/>
</dbReference>
<dbReference type="OrthoDB" id="6083863at2759"/>
<dbReference type="SUPFAM" id="SSF57302">
    <property type="entry name" value="Snake toxin-like"/>
    <property type="match status" value="1"/>
</dbReference>
<name>A0A6A4W7X8_AMPAM</name>
<evidence type="ECO:0000256" key="1">
    <source>
        <dbReference type="ARBA" id="ARBA00022729"/>
    </source>
</evidence>
<protein>
    <submittedName>
        <fullName evidence="3">Uncharacterized protein</fullName>
    </submittedName>
</protein>
<evidence type="ECO:0000313" key="3">
    <source>
        <dbReference type="EMBL" id="KAF0298001.1"/>
    </source>
</evidence>